<dbReference type="RefSeq" id="WP_141317532.1">
    <property type="nucleotide sequence ID" value="NZ_BJOC01000010.1"/>
</dbReference>
<dbReference type="Pfam" id="PF09391">
    <property type="entry name" value="DUF2000"/>
    <property type="match status" value="1"/>
</dbReference>
<dbReference type="InterPro" id="IPR018988">
    <property type="entry name" value="DUF2000"/>
</dbReference>
<dbReference type="AlphaFoldDB" id="A0A4Y4EWL8"/>
<evidence type="ECO:0000313" key="1">
    <source>
        <dbReference type="EMBL" id="GED21523.1"/>
    </source>
</evidence>
<name>A0A4Y4EWL8_9GAMM</name>
<keyword evidence="2" id="KW-1185">Reference proteome</keyword>
<dbReference type="OrthoDB" id="1684239at2"/>
<gene>
    <name evidence="1" type="ORF">HHA01_05000</name>
</gene>
<reference evidence="1 2" key="1">
    <citation type="submission" date="2019-06" db="EMBL/GenBank/DDBJ databases">
        <title>Whole genome shotgun sequence of Halomonas halmophila NBRC 15537.</title>
        <authorList>
            <person name="Hosoyama A."/>
            <person name="Uohara A."/>
            <person name="Ohji S."/>
            <person name="Ichikawa N."/>
        </authorList>
    </citation>
    <scope>NUCLEOTIDE SEQUENCE [LARGE SCALE GENOMIC DNA]</scope>
    <source>
        <strain evidence="1 2">NBRC 15537</strain>
    </source>
</reference>
<dbReference type="Gene3D" id="3.40.1490.10">
    <property type="entry name" value="Bit1"/>
    <property type="match status" value="1"/>
</dbReference>
<accession>A0A4Y4EWL8</accession>
<dbReference type="Proteomes" id="UP000319812">
    <property type="component" value="Unassembled WGS sequence"/>
</dbReference>
<dbReference type="SUPFAM" id="SSF102462">
    <property type="entry name" value="Peptidyl-tRNA hydrolase II"/>
    <property type="match status" value="1"/>
</dbReference>
<dbReference type="InterPro" id="IPR023476">
    <property type="entry name" value="Pep_tRNA_hydro_II_dom_sf"/>
</dbReference>
<comment type="caution">
    <text evidence="1">The sequence shown here is derived from an EMBL/GenBank/DDBJ whole genome shotgun (WGS) entry which is preliminary data.</text>
</comment>
<evidence type="ECO:0000313" key="2">
    <source>
        <dbReference type="Proteomes" id="UP000319812"/>
    </source>
</evidence>
<proteinExistence type="predicted"/>
<sequence>MQDTRIVVMVREDLAVWQKLNVTAFLMSGLAAEHQEIIGEPYADAEGNRHHRLAGEPVMVLSGSAAVLRNARRRANSRGVESAVYIDEMFATGNDAANRSVFAEHGPDEENVAGIAFRTEKKIADKISKGARRHA</sequence>
<evidence type="ECO:0008006" key="3">
    <source>
        <dbReference type="Google" id="ProtNLM"/>
    </source>
</evidence>
<dbReference type="EMBL" id="BJOC01000010">
    <property type="protein sequence ID" value="GED21523.1"/>
    <property type="molecule type" value="Genomic_DNA"/>
</dbReference>
<organism evidence="1 2">
    <name type="scientific">Halomonas halmophila</name>
    <dbReference type="NCBI Taxonomy" id="252"/>
    <lineage>
        <taxon>Bacteria</taxon>
        <taxon>Pseudomonadati</taxon>
        <taxon>Pseudomonadota</taxon>
        <taxon>Gammaproteobacteria</taxon>
        <taxon>Oceanospirillales</taxon>
        <taxon>Halomonadaceae</taxon>
        <taxon>Halomonas</taxon>
    </lineage>
</organism>
<protein>
    <recommendedName>
        <fullName evidence="3">DUF2000 domain-containing protein</fullName>
    </recommendedName>
</protein>